<keyword evidence="11" id="KW-1185">Reference proteome</keyword>
<comment type="caution">
    <text evidence="10">The sequence shown here is derived from an EMBL/GenBank/DDBJ whole genome shotgun (WGS) entry which is preliminary data.</text>
</comment>
<dbReference type="PANTHER" id="PTHR43429:SF1">
    <property type="entry name" value="NAD(P)H SULFUR OXIDOREDUCTASE (COA-DEPENDENT)"/>
    <property type="match status" value="1"/>
</dbReference>
<dbReference type="SUPFAM" id="SSF52821">
    <property type="entry name" value="Rhodanese/Cell cycle control phosphatase"/>
    <property type="match status" value="1"/>
</dbReference>
<evidence type="ECO:0000256" key="7">
    <source>
        <dbReference type="ARBA" id="ARBA00023284"/>
    </source>
</evidence>
<dbReference type="SUPFAM" id="SSF55424">
    <property type="entry name" value="FAD/NAD-linked reductases, dimerisation (C-terminal) domain"/>
    <property type="match status" value="1"/>
</dbReference>
<evidence type="ECO:0000256" key="4">
    <source>
        <dbReference type="ARBA" id="ARBA00022827"/>
    </source>
</evidence>
<keyword evidence="6" id="KW-0558">Oxidation</keyword>
<comment type="cofactor">
    <cofactor evidence="1">
        <name>FAD</name>
        <dbReference type="ChEBI" id="CHEBI:57692"/>
    </cofactor>
</comment>
<dbReference type="PANTHER" id="PTHR43429">
    <property type="entry name" value="PYRIDINE NUCLEOTIDE-DISULFIDE OXIDOREDUCTASE DOMAIN-CONTAINING"/>
    <property type="match status" value="1"/>
</dbReference>
<dbReference type="EMBL" id="AZFF01000007">
    <property type="protein sequence ID" value="KRL55078.1"/>
    <property type="molecule type" value="Genomic_DNA"/>
</dbReference>
<protein>
    <submittedName>
        <fullName evidence="10">CoA-disulfide reductase</fullName>
    </submittedName>
</protein>
<keyword evidence="7" id="KW-0676">Redox-active center</keyword>
<proteinExistence type="inferred from homology"/>
<accession>A0A0R1RE75</accession>
<reference evidence="10 11" key="1">
    <citation type="journal article" date="2015" name="Genome Announc.">
        <title>Expanding the biotechnology potential of lactobacilli through comparative genomics of 213 strains and associated genera.</title>
        <authorList>
            <person name="Sun Z."/>
            <person name="Harris H.M."/>
            <person name="McCann A."/>
            <person name="Guo C."/>
            <person name="Argimon S."/>
            <person name="Zhang W."/>
            <person name="Yang X."/>
            <person name="Jeffery I.B."/>
            <person name="Cooney J.C."/>
            <person name="Kagawa T.F."/>
            <person name="Liu W."/>
            <person name="Song Y."/>
            <person name="Salvetti E."/>
            <person name="Wrobel A."/>
            <person name="Rasinkangas P."/>
            <person name="Parkhill J."/>
            <person name="Rea M.C."/>
            <person name="O'Sullivan O."/>
            <person name="Ritari J."/>
            <person name="Douillard F.P."/>
            <person name="Paul Ross R."/>
            <person name="Yang R."/>
            <person name="Briner A.E."/>
            <person name="Felis G.E."/>
            <person name="de Vos W.M."/>
            <person name="Barrangou R."/>
            <person name="Klaenhammer T.R."/>
            <person name="Caufield P.W."/>
            <person name="Cui Y."/>
            <person name="Zhang H."/>
            <person name="O'Toole P.W."/>
        </authorList>
    </citation>
    <scope>NUCLEOTIDE SEQUENCE [LARGE SCALE GENOMIC DNA]</scope>
    <source>
        <strain evidence="10 11">DSM 15814</strain>
    </source>
</reference>
<dbReference type="InterPro" id="IPR036188">
    <property type="entry name" value="FAD/NAD-bd_sf"/>
</dbReference>
<dbReference type="InterPro" id="IPR050260">
    <property type="entry name" value="FAD-bd_OxRdtase"/>
</dbReference>
<evidence type="ECO:0000256" key="5">
    <source>
        <dbReference type="ARBA" id="ARBA00023002"/>
    </source>
</evidence>
<dbReference type="Pfam" id="PF07992">
    <property type="entry name" value="Pyr_redox_2"/>
    <property type="match status" value="1"/>
</dbReference>
<name>A0A0R1RE75_9LACO</name>
<evidence type="ECO:0000313" key="11">
    <source>
        <dbReference type="Proteomes" id="UP000051999"/>
    </source>
</evidence>
<evidence type="ECO:0000256" key="1">
    <source>
        <dbReference type="ARBA" id="ARBA00001974"/>
    </source>
</evidence>
<dbReference type="STRING" id="1114972.FD35_GL002534"/>
<keyword evidence="5" id="KW-0560">Oxidoreductase</keyword>
<organism evidence="10 11">
    <name type="scientific">Furfurilactobacillus rossiae DSM 15814</name>
    <dbReference type="NCBI Taxonomy" id="1114972"/>
    <lineage>
        <taxon>Bacteria</taxon>
        <taxon>Bacillati</taxon>
        <taxon>Bacillota</taxon>
        <taxon>Bacilli</taxon>
        <taxon>Lactobacillales</taxon>
        <taxon>Lactobacillaceae</taxon>
        <taxon>Furfurilactobacillus</taxon>
    </lineage>
</organism>
<dbReference type="eggNOG" id="COG0446">
    <property type="taxonomic scope" value="Bacteria"/>
</dbReference>
<dbReference type="PRINTS" id="PR00411">
    <property type="entry name" value="PNDRDTASEI"/>
</dbReference>
<dbReference type="PATRIC" id="fig|1114972.6.peg.2598"/>
<dbReference type="OrthoDB" id="9802028at2"/>
<evidence type="ECO:0000256" key="6">
    <source>
        <dbReference type="ARBA" id="ARBA00023097"/>
    </source>
</evidence>
<evidence type="ECO:0000259" key="8">
    <source>
        <dbReference type="Pfam" id="PF02852"/>
    </source>
</evidence>
<feature type="domain" description="Pyridine nucleotide-disulphide oxidoreductase dimerisation" evidence="8">
    <location>
        <begin position="328"/>
        <end position="430"/>
    </location>
</feature>
<comment type="similarity">
    <text evidence="2">Belongs to the class-III pyridine nucleotide-disulfide oxidoreductase family.</text>
</comment>
<dbReference type="Gene3D" id="3.40.250.10">
    <property type="entry name" value="Rhodanese-like domain"/>
    <property type="match status" value="1"/>
</dbReference>
<evidence type="ECO:0000259" key="9">
    <source>
        <dbReference type="Pfam" id="PF07992"/>
    </source>
</evidence>
<sequence>MKVVVIGAVAGGPSFATRLRRINEQAEIVMFERGPEISYAGCALPYYLGGVVKDRDALIERTPEALKTKNNIDVRVQSDVTGIDPDAQLVTVQTATETYQESYDELVIATGARPTLPAIPGLADADDCFTLRAVTDADKIKAYMDQKHPQHVAIIGAGVAGLELADNLTLRGLKVTLIEQSAHVAFPYDPEIATVIEKELTDHHVALRLNKTVAAVRNHGHQLIMSDGTQLTTDMLLVTTGVTPNNEVAAAAGLKLATDGHIIVNNRLATNLPHVYAIGDVIETTSLITGLPTPSMLSTAANRQGHLLADIINGEPLTYAGFVGTSVAKVFDLTVSSVGFTANTLNHLGIDSYDSAFITPYDIAYFFPNASRINFKLIYAPNTGRILGGQAVGQHGVDKRIGQLSAAITGGLTVADLPDIEVPYSPPFSSTRDVINIAGYVALNQMQQVGQTIKLDQLTDEMKEKGVFLDVREPGRPATGSVSATLTIPLSQLRDRIGEIPAGQPVFLTYRPGLSNYTAARILAGNDIEAKIIEEID</sequence>
<dbReference type="Proteomes" id="UP000051999">
    <property type="component" value="Unassembled WGS sequence"/>
</dbReference>
<dbReference type="RefSeq" id="WP_017260593.1">
    <property type="nucleotide sequence ID" value="NZ_AUAW01000007.1"/>
</dbReference>
<feature type="domain" description="FAD/NAD(P)-binding" evidence="9">
    <location>
        <begin position="1"/>
        <end position="289"/>
    </location>
</feature>
<evidence type="ECO:0000313" key="10">
    <source>
        <dbReference type="EMBL" id="KRL55078.1"/>
    </source>
</evidence>
<dbReference type="GO" id="GO:0016491">
    <property type="term" value="F:oxidoreductase activity"/>
    <property type="evidence" value="ECO:0007669"/>
    <property type="project" value="UniProtKB-KW"/>
</dbReference>
<evidence type="ECO:0000256" key="3">
    <source>
        <dbReference type="ARBA" id="ARBA00022630"/>
    </source>
</evidence>
<dbReference type="InterPro" id="IPR016156">
    <property type="entry name" value="FAD/NAD-linked_Rdtase_dimer_sf"/>
</dbReference>
<dbReference type="AlphaFoldDB" id="A0A0R1RE75"/>
<keyword evidence="3" id="KW-0285">Flavoprotein</keyword>
<gene>
    <name evidence="10" type="ORF">FD35_GL002534</name>
</gene>
<dbReference type="PRINTS" id="PR00368">
    <property type="entry name" value="FADPNR"/>
</dbReference>
<dbReference type="SUPFAM" id="SSF51905">
    <property type="entry name" value="FAD/NAD(P)-binding domain"/>
    <property type="match status" value="2"/>
</dbReference>
<dbReference type="InterPro" id="IPR036873">
    <property type="entry name" value="Rhodanese-like_dom_sf"/>
</dbReference>
<dbReference type="InterPro" id="IPR004099">
    <property type="entry name" value="Pyr_nucl-diS_OxRdtase_dimer"/>
</dbReference>
<dbReference type="Pfam" id="PF02852">
    <property type="entry name" value="Pyr_redox_dim"/>
    <property type="match status" value="1"/>
</dbReference>
<dbReference type="Gene3D" id="3.50.50.60">
    <property type="entry name" value="FAD/NAD(P)-binding domain"/>
    <property type="match status" value="2"/>
</dbReference>
<evidence type="ECO:0000256" key="2">
    <source>
        <dbReference type="ARBA" id="ARBA00009130"/>
    </source>
</evidence>
<dbReference type="eggNOG" id="COG0607">
    <property type="taxonomic scope" value="Bacteria"/>
</dbReference>
<dbReference type="InterPro" id="IPR023753">
    <property type="entry name" value="FAD/NAD-binding_dom"/>
</dbReference>
<keyword evidence="4" id="KW-0274">FAD</keyword>